<protein>
    <submittedName>
        <fullName evidence="1">Uncharacterized protein</fullName>
    </submittedName>
</protein>
<dbReference type="OrthoDB" id="3119537at2"/>
<comment type="caution">
    <text evidence="1">The sequence shown here is derived from an EMBL/GenBank/DDBJ whole genome shotgun (WGS) entry which is preliminary data.</text>
</comment>
<reference evidence="1 2" key="1">
    <citation type="submission" date="2018-06" db="EMBL/GenBank/DDBJ databases">
        <title>Genomic Encyclopedia of Type Strains, Phase IV (KMG-IV): sequencing the most valuable type-strain genomes for metagenomic binning, comparative biology and taxonomic classification.</title>
        <authorList>
            <person name="Goeker M."/>
        </authorList>
    </citation>
    <scope>NUCLEOTIDE SEQUENCE [LARGE SCALE GENOMIC DNA]</scope>
    <source>
        <strain evidence="1 2">DSM 25532</strain>
    </source>
</reference>
<dbReference type="EMBL" id="QNRR01000006">
    <property type="protein sequence ID" value="RBP42560.1"/>
    <property type="molecule type" value="Genomic_DNA"/>
</dbReference>
<gene>
    <name evidence="1" type="ORF">DES53_106269</name>
</gene>
<dbReference type="RefSeq" id="WP_147263462.1">
    <property type="nucleotide sequence ID" value="NZ_QNRR01000006.1"/>
</dbReference>
<evidence type="ECO:0000313" key="1">
    <source>
        <dbReference type="EMBL" id="RBP42560.1"/>
    </source>
</evidence>
<name>A0A366HKC4_9BACT</name>
<sequence>MAALGMPAYAAVKPSAQSYGSKVKYSKGATLHFPDFDLTYIGRRKESSEVFKPGFTFEDFRVSQGARSDTVSWTSGTGLIVPRQFKFRGNTFQLMLYHGGTAGKLKSDELIVVKM</sequence>
<accession>A0A366HKC4</accession>
<organism evidence="1 2">
    <name type="scientific">Roseimicrobium gellanilyticum</name>
    <dbReference type="NCBI Taxonomy" id="748857"/>
    <lineage>
        <taxon>Bacteria</taxon>
        <taxon>Pseudomonadati</taxon>
        <taxon>Verrucomicrobiota</taxon>
        <taxon>Verrucomicrobiia</taxon>
        <taxon>Verrucomicrobiales</taxon>
        <taxon>Verrucomicrobiaceae</taxon>
        <taxon>Roseimicrobium</taxon>
    </lineage>
</organism>
<evidence type="ECO:0000313" key="2">
    <source>
        <dbReference type="Proteomes" id="UP000253426"/>
    </source>
</evidence>
<proteinExistence type="predicted"/>
<dbReference type="Proteomes" id="UP000253426">
    <property type="component" value="Unassembled WGS sequence"/>
</dbReference>
<keyword evidence="2" id="KW-1185">Reference proteome</keyword>
<dbReference type="AlphaFoldDB" id="A0A366HKC4"/>